<dbReference type="Gene3D" id="1.10.10.410">
    <property type="match status" value="1"/>
</dbReference>
<dbReference type="SMART" id="SM00845">
    <property type="entry name" value="GatB_Yqey"/>
    <property type="match status" value="1"/>
</dbReference>
<keyword evidence="4 10" id="KW-0547">Nucleotide-binding</keyword>
<evidence type="ECO:0000313" key="12">
    <source>
        <dbReference type="EMBL" id="RZD18681.1"/>
    </source>
</evidence>
<dbReference type="PROSITE" id="PS01234">
    <property type="entry name" value="GATB"/>
    <property type="match status" value="1"/>
</dbReference>
<comment type="catalytic activity">
    <reaction evidence="8 10">
        <text>L-aspartyl-tRNA(Asn) + L-glutamine + ATP + H2O = L-asparaginyl-tRNA(Asn) + L-glutamate + ADP + phosphate + 2 H(+)</text>
        <dbReference type="Rhea" id="RHEA:14513"/>
        <dbReference type="Rhea" id="RHEA-COMP:9674"/>
        <dbReference type="Rhea" id="RHEA-COMP:9677"/>
        <dbReference type="ChEBI" id="CHEBI:15377"/>
        <dbReference type="ChEBI" id="CHEBI:15378"/>
        <dbReference type="ChEBI" id="CHEBI:29985"/>
        <dbReference type="ChEBI" id="CHEBI:30616"/>
        <dbReference type="ChEBI" id="CHEBI:43474"/>
        <dbReference type="ChEBI" id="CHEBI:58359"/>
        <dbReference type="ChEBI" id="CHEBI:78515"/>
        <dbReference type="ChEBI" id="CHEBI:78516"/>
        <dbReference type="ChEBI" id="CHEBI:456216"/>
    </reaction>
</comment>
<comment type="subunit">
    <text evidence="2 10">Heterotrimer of A, B and C subunits.</text>
</comment>
<dbReference type="InterPro" id="IPR006075">
    <property type="entry name" value="Asn/Gln-tRNA_Trfase_suB/E_cat"/>
</dbReference>
<protein>
    <recommendedName>
        <fullName evidence="10">Aspartyl/glutamyl-tRNA(Asn/Gln) amidotransferase subunit B</fullName>
        <shortName evidence="10">Asp/Glu-ADT subunit B</shortName>
        <ecNumber evidence="10">6.3.5.-</ecNumber>
    </recommendedName>
</protein>
<dbReference type="NCBIfam" id="TIGR00133">
    <property type="entry name" value="gatB"/>
    <property type="match status" value="1"/>
</dbReference>
<keyword evidence="5 10" id="KW-0067">ATP-binding</keyword>
<feature type="domain" description="Asn/Gln amidotransferase" evidence="11">
    <location>
        <begin position="331"/>
        <end position="503"/>
    </location>
</feature>
<organism evidence="12 13">
    <name type="scientific">Candidatus Acididesulfobacter diazotrophicus</name>
    <dbReference type="NCBI Taxonomy" id="2597226"/>
    <lineage>
        <taxon>Bacteria</taxon>
        <taxon>Deltaproteobacteria</taxon>
        <taxon>Candidatus Acidulodesulfobacterales</taxon>
        <taxon>Candidatus Acididesulfobacter</taxon>
    </lineage>
</organism>
<name>A0A519BN38_9DELT</name>
<dbReference type="PANTHER" id="PTHR11659:SF0">
    <property type="entry name" value="GLUTAMYL-TRNA(GLN) AMIDOTRANSFERASE SUBUNIT B, MITOCHONDRIAL"/>
    <property type="match status" value="1"/>
</dbReference>
<dbReference type="GO" id="GO:0005524">
    <property type="term" value="F:ATP binding"/>
    <property type="evidence" value="ECO:0007669"/>
    <property type="project" value="UniProtKB-KW"/>
</dbReference>
<evidence type="ECO:0000259" key="11">
    <source>
        <dbReference type="SMART" id="SM00845"/>
    </source>
</evidence>
<evidence type="ECO:0000313" key="13">
    <source>
        <dbReference type="Proteomes" id="UP000319296"/>
    </source>
</evidence>
<evidence type="ECO:0000256" key="4">
    <source>
        <dbReference type="ARBA" id="ARBA00022741"/>
    </source>
</evidence>
<keyword evidence="3 10" id="KW-0436">Ligase</keyword>
<dbReference type="NCBIfam" id="NF004014">
    <property type="entry name" value="PRK05477.1-4"/>
    <property type="match status" value="1"/>
</dbReference>
<dbReference type="InterPro" id="IPR023168">
    <property type="entry name" value="GatB_Yqey_C_2"/>
</dbReference>
<dbReference type="InterPro" id="IPR003789">
    <property type="entry name" value="Asn/Gln_tRNA_amidoTrase-B-like"/>
</dbReference>
<dbReference type="GO" id="GO:0050567">
    <property type="term" value="F:glutaminyl-tRNA synthase (glutamine-hydrolyzing) activity"/>
    <property type="evidence" value="ECO:0007669"/>
    <property type="project" value="UniProtKB-UniRule"/>
</dbReference>
<gene>
    <name evidence="10 12" type="primary">gatB</name>
    <name evidence="12" type="ORF">EVG15_04695</name>
</gene>
<evidence type="ECO:0000256" key="2">
    <source>
        <dbReference type="ARBA" id="ARBA00011123"/>
    </source>
</evidence>
<accession>A0A519BN38</accession>
<comment type="caution">
    <text evidence="12">The sequence shown here is derived from an EMBL/GenBank/DDBJ whole genome shotgun (WGS) entry which is preliminary data.</text>
</comment>
<dbReference type="InterPro" id="IPR017959">
    <property type="entry name" value="Asn/Gln-tRNA_amidoTrfase_suB/E"/>
</dbReference>
<dbReference type="Gene3D" id="1.10.150.380">
    <property type="entry name" value="GatB domain, N-terminal subdomain"/>
    <property type="match status" value="1"/>
</dbReference>
<dbReference type="GO" id="GO:0006412">
    <property type="term" value="P:translation"/>
    <property type="evidence" value="ECO:0007669"/>
    <property type="project" value="UniProtKB-UniRule"/>
</dbReference>
<dbReference type="InterPro" id="IPR017958">
    <property type="entry name" value="Gln-tRNA_amidoTrfase_suB_CS"/>
</dbReference>
<sequence length="519" mass="58716">MEYIDNSFEAVIGLEVHTQLLTATKMFCSCPNVFGKEPNSLVCPVCLALPGSLPVINFNAVKLAVKAALAINLNINKKSLFARKNYFYPDLPKGYQISQFQDPVSSNGYLIINIGEGKEKKIRINRLHIEEDAGKLIHAGYNSFVDLNRAGTPLAEIVSEPDLNSPAEAVAYLKELRDILVYLDISDGNMEEGSFRCDANISVRKKGDAKLGTRTEVKNVNSFKFVEKALEYEINRQIELLLNGGKVIQETLLFNSKTGKTESMRGKEEAHDYRYFEEPDLSPLILGEEFIAEIKNSITELPRAKRERYIREYALSEYDSEELTRNKEIAYYFEDLIKANKDRVEIKKIANWVINDLLFELKTVRLDQELGLDQRTTLDQSADNFEIKHGGMIPVKIEDFLELILEVEAGNINKNTGKKVLDEMLSTGKKAGDIIKEKNLIQVSDEKGLEDTIKQVFEENPNELEALIDGKDKLFGFFVGEAMKKTKGKANPKKVNEILNKHIENYKSGIRINQEQGQS</sequence>
<reference evidence="12 13" key="1">
    <citation type="journal article" date="2019" name="ISME J.">
        <title>Insights into ecological role of a new deltaproteobacterial order Candidatus Acidulodesulfobacterales by metagenomics and metatranscriptomics.</title>
        <authorList>
            <person name="Tan S."/>
            <person name="Liu J."/>
            <person name="Fang Y."/>
            <person name="Hedlund B.P."/>
            <person name="Lian Z.H."/>
            <person name="Huang L.Y."/>
            <person name="Li J.T."/>
            <person name="Huang L.N."/>
            <person name="Li W.J."/>
            <person name="Jiang H.C."/>
            <person name="Dong H.L."/>
            <person name="Shu W.S."/>
        </authorList>
    </citation>
    <scope>NUCLEOTIDE SEQUENCE [LARGE SCALE GENOMIC DNA]</scope>
    <source>
        <strain evidence="12">AP1</strain>
    </source>
</reference>
<dbReference type="InterPro" id="IPR004413">
    <property type="entry name" value="GatB"/>
</dbReference>
<dbReference type="FunFam" id="1.10.10.410:FF:000001">
    <property type="entry name" value="Aspartyl/glutamyl-tRNA(Asn/Gln) amidotransferase subunit B"/>
    <property type="match status" value="1"/>
</dbReference>
<dbReference type="GO" id="GO:0016740">
    <property type="term" value="F:transferase activity"/>
    <property type="evidence" value="ECO:0007669"/>
    <property type="project" value="UniProtKB-KW"/>
</dbReference>
<dbReference type="HAMAP" id="MF_00121">
    <property type="entry name" value="GatB"/>
    <property type="match status" value="1"/>
</dbReference>
<dbReference type="InterPro" id="IPR018027">
    <property type="entry name" value="Asn/Gln_amidotransferase"/>
</dbReference>
<dbReference type="EMBL" id="SGBB01000006">
    <property type="protein sequence ID" value="RZD18681.1"/>
    <property type="molecule type" value="Genomic_DNA"/>
</dbReference>
<evidence type="ECO:0000256" key="8">
    <source>
        <dbReference type="ARBA" id="ARBA00047380"/>
    </source>
</evidence>
<dbReference type="SUPFAM" id="SSF55931">
    <property type="entry name" value="Glutamine synthetase/guanido kinase"/>
    <property type="match status" value="1"/>
</dbReference>
<evidence type="ECO:0000256" key="3">
    <source>
        <dbReference type="ARBA" id="ARBA00022598"/>
    </source>
</evidence>
<comment type="function">
    <text evidence="7 10">Allows the formation of correctly charged Asn-tRNA(Asn) or Gln-tRNA(Gln) through the transamidation of misacylated Asp-tRNA(Asn) or Glu-tRNA(Gln) in organisms which lack either or both of asparaginyl-tRNA or glutaminyl-tRNA synthetases. The reaction takes place in the presence of glutamine and ATP through an activated phospho-Asp-tRNA(Asn) or phospho-Glu-tRNA(Gln).</text>
</comment>
<dbReference type="SUPFAM" id="SSF89095">
    <property type="entry name" value="GatB/YqeY motif"/>
    <property type="match status" value="2"/>
</dbReference>
<evidence type="ECO:0000256" key="7">
    <source>
        <dbReference type="ARBA" id="ARBA00024799"/>
    </source>
</evidence>
<keyword evidence="12" id="KW-0808">Transferase</keyword>
<evidence type="ECO:0000256" key="5">
    <source>
        <dbReference type="ARBA" id="ARBA00022840"/>
    </source>
</evidence>
<dbReference type="EC" id="6.3.5.-" evidence="10"/>
<dbReference type="InterPro" id="IPR014746">
    <property type="entry name" value="Gln_synth/guanido_kin_cat_dom"/>
</dbReference>
<comment type="catalytic activity">
    <reaction evidence="9 10">
        <text>L-glutamyl-tRNA(Gln) + L-glutamine + ATP + H2O = L-glutaminyl-tRNA(Gln) + L-glutamate + ADP + phosphate + H(+)</text>
        <dbReference type="Rhea" id="RHEA:17521"/>
        <dbReference type="Rhea" id="RHEA-COMP:9681"/>
        <dbReference type="Rhea" id="RHEA-COMP:9684"/>
        <dbReference type="ChEBI" id="CHEBI:15377"/>
        <dbReference type="ChEBI" id="CHEBI:15378"/>
        <dbReference type="ChEBI" id="CHEBI:29985"/>
        <dbReference type="ChEBI" id="CHEBI:30616"/>
        <dbReference type="ChEBI" id="CHEBI:43474"/>
        <dbReference type="ChEBI" id="CHEBI:58359"/>
        <dbReference type="ChEBI" id="CHEBI:78520"/>
        <dbReference type="ChEBI" id="CHEBI:78521"/>
        <dbReference type="ChEBI" id="CHEBI:456216"/>
    </reaction>
</comment>
<dbReference type="AlphaFoldDB" id="A0A519BN38"/>
<evidence type="ECO:0000256" key="6">
    <source>
        <dbReference type="ARBA" id="ARBA00022917"/>
    </source>
</evidence>
<evidence type="ECO:0000256" key="9">
    <source>
        <dbReference type="ARBA" id="ARBA00047913"/>
    </source>
</evidence>
<dbReference type="NCBIfam" id="NF004012">
    <property type="entry name" value="PRK05477.1-2"/>
    <property type="match status" value="1"/>
</dbReference>
<dbReference type="Proteomes" id="UP000319296">
    <property type="component" value="Unassembled WGS sequence"/>
</dbReference>
<comment type="similarity">
    <text evidence="1 10">Belongs to the GatB/GatE family. GatB subfamily.</text>
</comment>
<keyword evidence="6 10" id="KW-0648">Protein biosynthesis</keyword>
<dbReference type="GO" id="GO:0050566">
    <property type="term" value="F:asparaginyl-tRNA synthase (glutamine-hydrolyzing) activity"/>
    <property type="evidence" value="ECO:0007669"/>
    <property type="project" value="RHEA"/>
</dbReference>
<dbReference type="Pfam" id="PF02637">
    <property type="entry name" value="GatB_Yqey"/>
    <property type="match status" value="1"/>
</dbReference>
<dbReference type="Pfam" id="PF02934">
    <property type="entry name" value="GatB_N"/>
    <property type="match status" value="1"/>
</dbReference>
<dbReference type="InterPro" id="IPR042114">
    <property type="entry name" value="GatB_C_1"/>
</dbReference>
<dbReference type="PANTHER" id="PTHR11659">
    <property type="entry name" value="GLUTAMYL-TRNA GLN AMIDOTRANSFERASE SUBUNIT B MITOCHONDRIAL AND PROKARYOTIC PET112-RELATED"/>
    <property type="match status" value="1"/>
</dbReference>
<evidence type="ECO:0000256" key="10">
    <source>
        <dbReference type="HAMAP-Rule" id="MF_00121"/>
    </source>
</evidence>
<evidence type="ECO:0000256" key="1">
    <source>
        <dbReference type="ARBA" id="ARBA00005306"/>
    </source>
</evidence>
<dbReference type="GO" id="GO:0070681">
    <property type="term" value="P:glutaminyl-tRNAGln biosynthesis via transamidation"/>
    <property type="evidence" value="ECO:0007669"/>
    <property type="project" value="TreeGrafter"/>
</dbReference>
<proteinExistence type="inferred from homology"/>